<reference evidence="4" key="1">
    <citation type="journal article" date="2019" name="Int. J. Syst. Evol. Microbiol.">
        <title>The Global Catalogue of Microorganisms (GCM) 10K type strain sequencing project: providing services to taxonomists for standard genome sequencing and annotation.</title>
        <authorList>
            <consortium name="The Broad Institute Genomics Platform"/>
            <consortium name="The Broad Institute Genome Sequencing Center for Infectious Disease"/>
            <person name="Wu L."/>
            <person name="Ma J."/>
        </authorList>
    </citation>
    <scope>NUCLEOTIDE SEQUENCE [LARGE SCALE GENOMIC DNA]</scope>
    <source>
        <strain evidence="4">JCM 14306</strain>
    </source>
</reference>
<sequence length="202" mass="22568">MDESQRSRVLGGAVVVVLVMVVVLGGFLVFRSKPSHMLTVRSIPNDLTLTLDGTAIAADGQVKVKEGRHTLVGQRRGFETYTQRIDLRGDSSVKVYLFSNSADGRSWERNHPDQVLETEADAARRYEEMNGRLQRTYPILQELPYVGPGFTVNYGASEALPDDPEQLAFYIKVTDSEGRRKSQEWLTGHGYATADLELIYTT</sequence>
<accession>A0ABP4R7T8</accession>
<keyword evidence="1" id="KW-0472">Membrane</keyword>
<name>A0ABP4R7T8_9ACTN</name>
<dbReference type="EMBL" id="BAAANE010000004">
    <property type="protein sequence ID" value="GAA1637815.1"/>
    <property type="molecule type" value="Genomic_DNA"/>
</dbReference>
<evidence type="ECO:0000259" key="2">
    <source>
        <dbReference type="Pfam" id="PF08308"/>
    </source>
</evidence>
<evidence type="ECO:0000313" key="3">
    <source>
        <dbReference type="EMBL" id="GAA1637815.1"/>
    </source>
</evidence>
<dbReference type="Pfam" id="PF08308">
    <property type="entry name" value="PEGA"/>
    <property type="match status" value="1"/>
</dbReference>
<feature type="domain" description="PEGA" evidence="2">
    <location>
        <begin position="37"/>
        <end position="96"/>
    </location>
</feature>
<protein>
    <recommendedName>
        <fullName evidence="2">PEGA domain-containing protein</fullName>
    </recommendedName>
</protein>
<comment type="caution">
    <text evidence="3">The sequence shown here is derived from an EMBL/GenBank/DDBJ whole genome shotgun (WGS) entry which is preliminary data.</text>
</comment>
<feature type="transmembrane region" description="Helical" evidence="1">
    <location>
        <begin position="12"/>
        <end position="30"/>
    </location>
</feature>
<keyword evidence="1" id="KW-0812">Transmembrane</keyword>
<gene>
    <name evidence="3" type="ORF">GCM10009744_28900</name>
</gene>
<proteinExistence type="predicted"/>
<organism evidence="3 4">
    <name type="scientific">Kribbella alba</name>
    <dbReference type="NCBI Taxonomy" id="190197"/>
    <lineage>
        <taxon>Bacteria</taxon>
        <taxon>Bacillati</taxon>
        <taxon>Actinomycetota</taxon>
        <taxon>Actinomycetes</taxon>
        <taxon>Propionibacteriales</taxon>
        <taxon>Kribbellaceae</taxon>
        <taxon>Kribbella</taxon>
    </lineage>
</organism>
<evidence type="ECO:0000256" key="1">
    <source>
        <dbReference type="SAM" id="Phobius"/>
    </source>
</evidence>
<keyword evidence="4" id="KW-1185">Reference proteome</keyword>
<dbReference type="RefSeq" id="WP_344111782.1">
    <property type="nucleotide sequence ID" value="NZ_BAAANE010000004.1"/>
</dbReference>
<keyword evidence="1" id="KW-1133">Transmembrane helix</keyword>
<evidence type="ECO:0000313" key="4">
    <source>
        <dbReference type="Proteomes" id="UP001501319"/>
    </source>
</evidence>
<dbReference type="InterPro" id="IPR013229">
    <property type="entry name" value="PEGA"/>
</dbReference>
<dbReference type="Proteomes" id="UP001501319">
    <property type="component" value="Unassembled WGS sequence"/>
</dbReference>